<gene>
    <name evidence="3" type="ORF">NCTC949_00195</name>
    <name evidence="2" type="ORF">UL82_02480</name>
</gene>
<evidence type="ECO:0000313" key="2">
    <source>
        <dbReference type="EMBL" id="AKE40721.1"/>
    </source>
</evidence>
<evidence type="ECO:0000313" key="5">
    <source>
        <dbReference type="Proteomes" id="UP000271380"/>
    </source>
</evidence>
<evidence type="ECO:0000313" key="4">
    <source>
        <dbReference type="Proteomes" id="UP000033457"/>
    </source>
</evidence>
<dbReference type="HOGENOM" id="CLU_155928_4_1_11"/>
<dbReference type="Proteomes" id="UP000271380">
    <property type="component" value="Chromosome"/>
</dbReference>
<accession>A0A0F6TCX7</accession>
<dbReference type="Proteomes" id="UP000033457">
    <property type="component" value="Chromosome"/>
</dbReference>
<evidence type="ECO:0000259" key="1">
    <source>
        <dbReference type="Pfam" id="PF13490"/>
    </source>
</evidence>
<protein>
    <submittedName>
        <fullName evidence="3">Anti sigma factor</fullName>
    </submittedName>
    <submittedName>
        <fullName evidence="2">Mycothiol system anti-sigma-R factor</fullName>
    </submittedName>
</protein>
<dbReference type="KEGG" id="cku:UL82_02480"/>
<dbReference type="EMBL" id="LR134377">
    <property type="protein sequence ID" value="VEH04634.1"/>
    <property type="molecule type" value="Genomic_DNA"/>
</dbReference>
<dbReference type="RefSeq" id="WP_046438844.1">
    <property type="nucleotide sequence ID" value="NZ_CP011312.1"/>
</dbReference>
<keyword evidence="4" id="KW-1185">Reference proteome</keyword>
<dbReference type="AlphaFoldDB" id="A0A0F6TCX7"/>
<dbReference type="OrthoDB" id="3267840at2"/>
<evidence type="ECO:0000313" key="3">
    <source>
        <dbReference type="EMBL" id="VEH04634.1"/>
    </source>
</evidence>
<reference evidence="3 5" key="2">
    <citation type="submission" date="2018-12" db="EMBL/GenBank/DDBJ databases">
        <authorList>
            <consortium name="Pathogen Informatics"/>
        </authorList>
    </citation>
    <scope>NUCLEOTIDE SEQUENCE [LARGE SCALE GENOMIC DNA]</scope>
    <source>
        <strain evidence="3 5">NCTC949</strain>
    </source>
</reference>
<reference evidence="2 4" key="1">
    <citation type="journal article" date="2015" name="Genome Announc.">
        <title>Complete Genome Sequence of Corynebacterium kutscheri DSM 20755, a Corynebacterial Type Strain with Remarkably Low G+C Content of Chromosomal DNA.</title>
        <authorList>
            <person name="Ruckert C."/>
            <person name="Albersmeier A."/>
            <person name="Winkler A."/>
            <person name="Tauch A."/>
        </authorList>
    </citation>
    <scope>NUCLEOTIDE SEQUENCE [LARGE SCALE GENOMIC DNA]</scope>
    <source>
        <strain evidence="2 4">DSM 20755</strain>
    </source>
</reference>
<dbReference type="Pfam" id="PF13490">
    <property type="entry name" value="zf-HC2"/>
    <property type="match status" value="1"/>
</dbReference>
<dbReference type="NCBIfam" id="TIGR03988">
    <property type="entry name" value="antisig_RsrA"/>
    <property type="match status" value="1"/>
</dbReference>
<dbReference type="EMBL" id="CP011312">
    <property type="protein sequence ID" value="AKE40721.1"/>
    <property type="molecule type" value="Genomic_DNA"/>
</dbReference>
<name>A0A0F6TCX7_9CORY</name>
<proteinExistence type="predicted"/>
<sequence length="87" mass="10170">MAVENYAEHDECVELRAYMFALLDQELTAEDCARLNEHVDNCPHCREMLEAESELRGLLRKCCCDPAPGRLRERITYSIRIEQQIIK</sequence>
<dbReference type="InterPro" id="IPR027383">
    <property type="entry name" value="Znf_put"/>
</dbReference>
<feature type="domain" description="Putative zinc-finger" evidence="1">
    <location>
        <begin position="12"/>
        <end position="46"/>
    </location>
</feature>
<dbReference type="InterPro" id="IPR024020">
    <property type="entry name" value="Anit_sigma_mycothiol_RsrA"/>
</dbReference>
<dbReference type="STRING" id="35755.UL82_02480"/>
<organism evidence="2 4">
    <name type="scientific">Corynebacterium kutscheri</name>
    <dbReference type="NCBI Taxonomy" id="35755"/>
    <lineage>
        <taxon>Bacteria</taxon>
        <taxon>Bacillati</taxon>
        <taxon>Actinomycetota</taxon>
        <taxon>Actinomycetes</taxon>
        <taxon>Mycobacteriales</taxon>
        <taxon>Corynebacteriaceae</taxon>
        <taxon>Corynebacterium</taxon>
    </lineage>
</organism>